<feature type="domain" description="GP-PDE" evidence="1">
    <location>
        <begin position="3"/>
        <end position="257"/>
    </location>
</feature>
<evidence type="ECO:0000259" key="1">
    <source>
        <dbReference type="PROSITE" id="PS51704"/>
    </source>
</evidence>
<keyword evidence="3" id="KW-1185">Reference proteome</keyword>
<dbReference type="PANTHER" id="PTHR46211:SF1">
    <property type="entry name" value="GLYCEROPHOSPHODIESTER PHOSPHODIESTERASE, CYTOPLASMIC"/>
    <property type="match status" value="1"/>
</dbReference>
<dbReference type="RefSeq" id="WP_286276526.1">
    <property type="nucleotide sequence ID" value="NZ_AP027731.1"/>
</dbReference>
<dbReference type="Pfam" id="PF03009">
    <property type="entry name" value="GDPD"/>
    <property type="match status" value="1"/>
</dbReference>
<evidence type="ECO:0000313" key="2">
    <source>
        <dbReference type="EMBL" id="BDZ46469.1"/>
    </source>
</evidence>
<organism evidence="2 3">
    <name type="scientific">Naasia aerilata</name>
    <dbReference type="NCBI Taxonomy" id="1162966"/>
    <lineage>
        <taxon>Bacteria</taxon>
        <taxon>Bacillati</taxon>
        <taxon>Actinomycetota</taxon>
        <taxon>Actinomycetes</taxon>
        <taxon>Micrococcales</taxon>
        <taxon>Microbacteriaceae</taxon>
        <taxon>Naasia</taxon>
    </lineage>
</organism>
<name>A0ABM8GDV6_9MICO</name>
<proteinExistence type="predicted"/>
<accession>A0ABM8GDV6</accession>
<evidence type="ECO:0000313" key="3">
    <source>
        <dbReference type="Proteomes" id="UP001321498"/>
    </source>
</evidence>
<dbReference type="PROSITE" id="PS51704">
    <property type="entry name" value="GP_PDE"/>
    <property type="match status" value="1"/>
</dbReference>
<dbReference type="EMBL" id="AP027731">
    <property type="protein sequence ID" value="BDZ46469.1"/>
    <property type="molecule type" value="Genomic_DNA"/>
</dbReference>
<gene>
    <name evidence="2" type="ORF">GCM10025866_23780</name>
</gene>
<dbReference type="Proteomes" id="UP001321498">
    <property type="component" value="Chromosome"/>
</dbReference>
<sequence length="272" mass="29285">MDFRLIAHRGSSARYPEHTRAAFQEALNEGADGIECDVRLTADGAVVCWHDDTVDRTTSSTGAVADWPLAELAGLDLLQGRSVPASHGDPARQLMTLSGLLDLSLAAGRPLLLAIELKAVASPDHGLLDAVLGILSAAGWNPESGQLGRIQISLQCFDVPTVAALMTAVPLARVMLLTEPEEDHEPDALALLDTGTAQAGPWLQWVKRDPDRVRQWLDRGSVVRVWTVDTVEDLEFCLDVGVREITTNRPGELREALLRRPVAASTDGLAPV</sequence>
<dbReference type="Gene3D" id="3.20.20.190">
    <property type="entry name" value="Phosphatidylinositol (PI) phosphodiesterase"/>
    <property type="match status" value="1"/>
</dbReference>
<reference evidence="3" key="1">
    <citation type="journal article" date="2019" name="Int. J. Syst. Evol. Microbiol.">
        <title>The Global Catalogue of Microorganisms (GCM) 10K type strain sequencing project: providing services to taxonomists for standard genome sequencing and annotation.</title>
        <authorList>
            <consortium name="The Broad Institute Genomics Platform"/>
            <consortium name="The Broad Institute Genome Sequencing Center for Infectious Disease"/>
            <person name="Wu L."/>
            <person name="Ma J."/>
        </authorList>
    </citation>
    <scope>NUCLEOTIDE SEQUENCE [LARGE SCALE GENOMIC DNA]</scope>
    <source>
        <strain evidence="3">NBRC 108725</strain>
    </source>
</reference>
<protein>
    <submittedName>
        <fullName evidence="2">Glycerophosphoryl diester phosphodiesterase</fullName>
    </submittedName>
</protein>
<dbReference type="InterPro" id="IPR030395">
    <property type="entry name" value="GP_PDE_dom"/>
</dbReference>
<dbReference type="PANTHER" id="PTHR46211">
    <property type="entry name" value="GLYCEROPHOSPHORYL DIESTER PHOSPHODIESTERASE"/>
    <property type="match status" value="1"/>
</dbReference>
<dbReference type="InterPro" id="IPR017946">
    <property type="entry name" value="PLC-like_Pdiesterase_TIM-brl"/>
</dbReference>
<dbReference type="SUPFAM" id="SSF51695">
    <property type="entry name" value="PLC-like phosphodiesterases"/>
    <property type="match status" value="1"/>
</dbReference>